<comment type="catalytic activity">
    <reaction evidence="1">
        <text>ATP + protein L-histidine = ADP + protein N-phospho-L-histidine.</text>
        <dbReference type="EC" id="2.7.13.3"/>
    </reaction>
</comment>
<dbReference type="InterPro" id="IPR003594">
    <property type="entry name" value="HATPase_dom"/>
</dbReference>
<dbReference type="CDD" id="cd16917">
    <property type="entry name" value="HATPase_UhpB-NarQ-NarX-like"/>
    <property type="match status" value="1"/>
</dbReference>
<dbReference type="Pfam" id="PF07730">
    <property type="entry name" value="HisKA_3"/>
    <property type="match status" value="1"/>
</dbReference>
<evidence type="ECO:0000256" key="2">
    <source>
        <dbReference type="ARBA" id="ARBA00012438"/>
    </source>
</evidence>
<evidence type="ECO:0000313" key="13">
    <source>
        <dbReference type="EMBL" id="GGD09547.1"/>
    </source>
</evidence>
<feature type="domain" description="Signal transduction histidine kinase subgroup 3 dimerisation and phosphoacceptor" evidence="11">
    <location>
        <begin position="217"/>
        <end position="282"/>
    </location>
</feature>
<dbReference type="InterPro" id="IPR036890">
    <property type="entry name" value="HATPase_C_sf"/>
</dbReference>
<proteinExistence type="predicted"/>
<sequence length="413" mass="43754">MDPIPRPHGAEIVPQEDAPARRSTYDQRVEPVVPWTLGPRARRWFDALLVLGLCALASAHFLSDEPLPAAVSLSQFIPLWWRRSHSALVFAVVAASSAAQVVVLGMTDPIVGQLAFPIAAYSVGRWGGRWSRPFSLVVTLCACVVAAWAWTSWTASADNRLDNMVAPALSCAGVAVSSWALGVAGGQRDRFVRSLVESAEQTRRMAERDVALAAQDERARIAREMHDVVAHGLSVMVVQADGARYAAAQDPGVAVPTLEAIADTGRASLAEMRRLLGLLRTEESGVRPQPRLDDVAHLVEEAKAAGMQVEATLPEEWPSVPDGVGLAAYRVVQEALTNVRKHAGPQAAATLRVTVDDAVRIQVTDDGRGAASGPGSGGHGLVGMRERVAVHDGAMSAGPAVGGGWTVSARIPL</sequence>
<dbReference type="SUPFAM" id="SSF55874">
    <property type="entry name" value="ATPase domain of HSP90 chaperone/DNA topoisomerase II/histidine kinase"/>
    <property type="match status" value="1"/>
</dbReference>
<dbReference type="Gene3D" id="3.30.565.10">
    <property type="entry name" value="Histidine kinase-like ATPase, C-terminal domain"/>
    <property type="match status" value="1"/>
</dbReference>
<gene>
    <name evidence="13" type="ORF">GCM10007231_05510</name>
</gene>
<evidence type="ECO:0000256" key="3">
    <source>
        <dbReference type="ARBA" id="ARBA00022553"/>
    </source>
</evidence>
<organism evidence="13 14">
    <name type="scientific">Nocardioides daphniae</name>
    <dbReference type="NCBI Taxonomy" id="402297"/>
    <lineage>
        <taxon>Bacteria</taxon>
        <taxon>Bacillati</taxon>
        <taxon>Actinomycetota</taxon>
        <taxon>Actinomycetes</taxon>
        <taxon>Propionibacteriales</taxon>
        <taxon>Nocardioidaceae</taxon>
        <taxon>Nocardioides</taxon>
    </lineage>
</organism>
<evidence type="ECO:0000313" key="14">
    <source>
        <dbReference type="Proteomes" id="UP000630594"/>
    </source>
</evidence>
<feature type="domain" description="Histidine kinase/HSP90-like ATPase" evidence="10">
    <location>
        <begin position="327"/>
        <end position="413"/>
    </location>
</feature>
<evidence type="ECO:0000256" key="8">
    <source>
        <dbReference type="ARBA" id="ARBA00023012"/>
    </source>
</evidence>
<feature type="region of interest" description="Disordered" evidence="9">
    <location>
        <begin position="1"/>
        <end position="25"/>
    </location>
</feature>
<dbReference type="GO" id="GO:0016301">
    <property type="term" value="F:kinase activity"/>
    <property type="evidence" value="ECO:0007669"/>
    <property type="project" value="UniProtKB-KW"/>
</dbReference>
<keyword evidence="8" id="KW-0902">Two-component regulatory system</keyword>
<protein>
    <recommendedName>
        <fullName evidence="2">histidine kinase</fullName>
        <ecNumber evidence="2">2.7.13.3</ecNumber>
    </recommendedName>
</protein>
<dbReference type="Pfam" id="PF02518">
    <property type="entry name" value="HATPase_c"/>
    <property type="match status" value="1"/>
</dbReference>
<evidence type="ECO:0000256" key="5">
    <source>
        <dbReference type="ARBA" id="ARBA00022741"/>
    </source>
</evidence>
<dbReference type="EC" id="2.7.13.3" evidence="2"/>
<evidence type="ECO:0000259" key="10">
    <source>
        <dbReference type="Pfam" id="PF02518"/>
    </source>
</evidence>
<keyword evidence="14" id="KW-1185">Reference proteome</keyword>
<dbReference type="InterPro" id="IPR055558">
    <property type="entry name" value="DUF7134"/>
</dbReference>
<dbReference type="PANTHER" id="PTHR24421">
    <property type="entry name" value="NITRATE/NITRITE SENSOR PROTEIN NARX-RELATED"/>
    <property type="match status" value="1"/>
</dbReference>
<evidence type="ECO:0000256" key="6">
    <source>
        <dbReference type="ARBA" id="ARBA00022777"/>
    </source>
</evidence>
<keyword evidence="3" id="KW-0597">Phosphoprotein</keyword>
<evidence type="ECO:0000256" key="9">
    <source>
        <dbReference type="SAM" id="MobiDB-lite"/>
    </source>
</evidence>
<dbReference type="Proteomes" id="UP000630594">
    <property type="component" value="Unassembled WGS sequence"/>
</dbReference>
<evidence type="ECO:0000256" key="7">
    <source>
        <dbReference type="ARBA" id="ARBA00022840"/>
    </source>
</evidence>
<evidence type="ECO:0000259" key="12">
    <source>
        <dbReference type="Pfam" id="PF23539"/>
    </source>
</evidence>
<keyword evidence="5" id="KW-0547">Nucleotide-binding</keyword>
<name>A0ABQ1Q196_9ACTN</name>
<dbReference type="InterPro" id="IPR011712">
    <property type="entry name" value="Sig_transdc_His_kin_sub3_dim/P"/>
</dbReference>
<keyword evidence="4" id="KW-0808">Transferase</keyword>
<dbReference type="Gene3D" id="1.20.5.1930">
    <property type="match status" value="1"/>
</dbReference>
<evidence type="ECO:0000256" key="1">
    <source>
        <dbReference type="ARBA" id="ARBA00000085"/>
    </source>
</evidence>
<keyword evidence="7" id="KW-0067">ATP-binding</keyword>
<evidence type="ECO:0000259" key="11">
    <source>
        <dbReference type="Pfam" id="PF07730"/>
    </source>
</evidence>
<dbReference type="PANTHER" id="PTHR24421:SF10">
    <property type="entry name" value="NITRATE_NITRITE SENSOR PROTEIN NARQ"/>
    <property type="match status" value="1"/>
</dbReference>
<keyword evidence="6 13" id="KW-0418">Kinase</keyword>
<dbReference type="Pfam" id="PF23539">
    <property type="entry name" value="DUF7134"/>
    <property type="match status" value="1"/>
</dbReference>
<dbReference type="EMBL" id="BMCK01000001">
    <property type="protein sequence ID" value="GGD09547.1"/>
    <property type="molecule type" value="Genomic_DNA"/>
</dbReference>
<evidence type="ECO:0000256" key="4">
    <source>
        <dbReference type="ARBA" id="ARBA00022679"/>
    </source>
</evidence>
<accession>A0ABQ1Q196</accession>
<dbReference type="InterPro" id="IPR050482">
    <property type="entry name" value="Sensor_HK_TwoCompSys"/>
</dbReference>
<comment type="caution">
    <text evidence="13">The sequence shown here is derived from an EMBL/GenBank/DDBJ whole genome shotgun (WGS) entry which is preliminary data.</text>
</comment>
<reference evidence="14" key="1">
    <citation type="journal article" date="2019" name="Int. J. Syst. Evol. Microbiol.">
        <title>The Global Catalogue of Microorganisms (GCM) 10K type strain sequencing project: providing services to taxonomists for standard genome sequencing and annotation.</title>
        <authorList>
            <consortium name="The Broad Institute Genomics Platform"/>
            <consortium name="The Broad Institute Genome Sequencing Center for Infectious Disease"/>
            <person name="Wu L."/>
            <person name="Ma J."/>
        </authorList>
    </citation>
    <scope>NUCLEOTIDE SEQUENCE [LARGE SCALE GENOMIC DNA]</scope>
    <source>
        <strain evidence="14">CCM 7403</strain>
    </source>
</reference>
<feature type="domain" description="DUF7134" evidence="12">
    <location>
        <begin position="44"/>
        <end position="183"/>
    </location>
</feature>